<dbReference type="GO" id="GO:0004656">
    <property type="term" value="F:procollagen-proline 4-dioxygenase activity"/>
    <property type="evidence" value="ECO:0007669"/>
    <property type="project" value="UniProtKB-EC"/>
</dbReference>
<evidence type="ECO:0000256" key="3">
    <source>
        <dbReference type="SAM" id="MobiDB-lite"/>
    </source>
</evidence>
<keyword evidence="2" id="KW-0408">Iron</keyword>
<accession>A0A0D2K227</accession>
<evidence type="ECO:0000256" key="1">
    <source>
        <dbReference type="ARBA" id="ARBA00022723"/>
    </source>
</evidence>
<evidence type="ECO:0000256" key="2">
    <source>
        <dbReference type="ARBA" id="ARBA00023004"/>
    </source>
</evidence>
<dbReference type="STRING" id="145388.A0A0D2K227"/>
<feature type="region of interest" description="Disordered" evidence="3">
    <location>
        <begin position="54"/>
        <end position="120"/>
    </location>
</feature>
<dbReference type="GeneID" id="25736233"/>
<sequence>MPLSAPLNIKTEMGWGDAEEEWRGEVIQLSWRPRAFLLKKFLTDEECEHIKAKASDKLEKSGVVDNETGEEKDSEVRTSSGTFFDVGADEQRRRQQAPFLRKAPTAGGLLADNRPTELPA</sequence>
<dbReference type="GO" id="GO:0005783">
    <property type="term" value="C:endoplasmic reticulum"/>
    <property type="evidence" value="ECO:0007669"/>
    <property type="project" value="TreeGrafter"/>
</dbReference>
<dbReference type="PANTHER" id="PTHR10869">
    <property type="entry name" value="PROLYL 4-HYDROXYLASE ALPHA SUBUNIT"/>
    <property type="match status" value="1"/>
</dbReference>
<dbReference type="Proteomes" id="UP000054498">
    <property type="component" value="Unassembled WGS sequence"/>
</dbReference>
<dbReference type="PANTHER" id="PTHR10869:SF238">
    <property type="entry name" value="PROLYL 4-HYDROXYLASE 6-RELATED"/>
    <property type="match status" value="1"/>
</dbReference>
<dbReference type="GO" id="GO:0046872">
    <property type="term" value="F:metal ion binding"/>
    <property type="evidence" value="ECO:0007669"/>
    <property type="project" value="UniProtKB-KW"/>
</dbReference>
<evidence type="ECO:0000313" key="4">
    <source>
        <dbReference type="EMBL" id="KIZ04608.1"/>
    </source>
</evidence>
<dbReference type="EC" id="1.14.11.2" evidence="4"/>
<dbReference type="AlphaFoldDB" id="A0A0D2K227"/>
<protein>
    <submittedName>
        <fullName evidence="4">Prolyl 4-hydroxylase</fullName>
        <ecNumber evidence="4">1.14.11.2</ecNumber>
    </submittedName>
</protein>
<gene>
    <name evidence="4" type="ORF">MNEG_3355</name>
</gene>
<evidence type="ECO:0000313" key="5">
    <source>
        <dbReference type="Proteomes" id="UP000054498"/>
    </source>
</evidence>
<name>A0A0D2K227_9CHLO</name>
<keyword evidence="5" id="KW-1185">Reference proteome</keyword>
<dbReference type="OrthoDB" id="420380at2759"/>
<keyword evidence="1" id="KW-0479">Metal-binding</keyword>
<dbReference type="Gene3D" id="2.60.120.620">
    <property type="entry name" value="q2cbj1_9rhob like domain"/>
    <property type="match status" value="1"/>
</dbReference>
<dbReference type="RefSeq" id="XP_013903627.1">
    <property type="nucleotide sequence ID" value="XM_014048173.1"/>
</dbReference>
<proteinExistence type="predicted"/>
<reference evidence="4 5" key="1">
    <citation type="journal article" date="2013" name="BMC Genomics">
        <title>Reconstruction of the lipid metabolism for the microalga Monoraphidium neglectum from its genome sequence reveals characteristics suitable for biofuel production.</title>
        <authorList>
            <person name="Bogen C."/>
            <person name="Al-Dilaimi A."/>
            <person name="Albersmeier A."/>
            <person name="Wichmann J."/>
            <person name="Grundmann M."/>
            <person name="Rupp O."/>
            <person name="Lauersen K.J."/>
            <person name="Blifernez-Klassen O."/>
            <person name="Kalinowski J."/>
            <person name="Goesmann A."/>
            <person name="Mussgnug J.H."/>
            <person name="Kruse O."/>
        </authorList>
    </citation>
    <scope>NUCLEOTIDE SEQUENCE [LARGE SCALE GENOMIC DNA]</scope>
    <source>
        <strain evidence="4 5">SAG 48.87</strain>
    </source>
</reference>
<dbReference type="InterPro" id="IPR045054">
    <property type="entry name" value="P4HA-like"/>
</dbReference>
<dbReference type="KEGG" id="mng:MNEG_3355"/>
<keyword evidence="4" id="KW-0560">Oxidoreductase</keyword>
<organism evidence="4 5">
    <name type="scientific">Monoraphidium neglectum</name>
    <dbReference type="NCBI Taxonomy" id="145388"/>
    <lineage>
        <taxon>Eukaryota</taxon>
        <taxon>Viridiplantae</taxon>
        <taxon>Chlorophyta</taxon>
        <taxon>core chlorophytes</taxon>
        <taxon>Chlorophyceae</taxon>
        <taxon>CS clade</taxon>
        <taxon>Sphaeropleales</taxon>
        <taxon>Selenastraceae</taxon>
        <taxon>Monoraphidium</taxon>
    </lineage>
</organism>
<dbReference type="EMBL" id="KK100638">
    <property type="protein sequence ID" value="KIZ04608.1"/>
    <property type="molecule type" value="Genomic_DNA"/>
</dbReference>